<proteinExistence type="predicted"/>
<evidence type="ECO:0000256" key="1">
    <source>
        <dbReference type="SAM" id="MobiDB-lite"/>
    </source>
</evidence>
<reference evidence="4" key="1">
    <citation type="journal article" date="2020" name="Stud. Mycol.">
        <title>101 Dothideomycetes genomes: a test case for predicting lifestyles and emergence of pathogens.</title>
        <authorList>
            <person name="Haridas S."/>
            <person name="Albert R."/>
            <person name="Binder M."/>
            <person name="Bloem J."/>
            <person name="Labutti K."/>
            <person name="Salamov A."/>
            <person name="Andreopoulos B."/>
            <person name="Baker S."/>
            <person name="Barry K."/>
            <person name="Bills G."/>
            <person name="Bluhm B."/>
            <person name="Cannon C."/>
            <person name="Castanera R."/>
            <person name="Culley D."/>
            <person name="Daum C."/>
            <person name="Ezra D."/>
            <person name="Gonzalez J."/>
            <person name="Henrissat B."/>
            <person name="Kuo A."/>
            <person name="Liang C."/>
            <person name="Lipzen A."/>
            <person name="Lutzoni F."/>
            <person name="Magnuson J."/>
            <person name="Mondo S."/>
            <person name="Nolan M."/>
            <person name="Ohm R."/>
            <person name="Pangilinan J."/>
            <person name="Park H.-J."/>
            <person name="Ramirez L."/>
            <person name="Alfaro M."/>
            <person name="Sun H."/>
            <person name="Tritt A."/>
            <person name="Yoshinaga Y."/>
            <person name="Zwiers L.-H."/>
            <person name="Turgeon B."/>
            <person name="Goodwin S."/>
            <person name="Spatafora J."/>
            <person name="Crous P."/>
            <person name="Grigoriev I."/>
        </authorList>
    </citation>
    <scope>NUCLEOTIDE SEQUENCE</scope>
    <source>
        <strain evidence="4">CBS 107.79</strain>
    </source>
</reference>
<keyword evidence="2" id="KW-0812">Transmembrane</keyword>
<gene>
    <name evidence="4" type="ORF">BU23DRAFT_535437</name>
</gene>
<dbReference type="Pfam" id="PF20237">
    <property type="entry name" value="DUF6594"/>
    <property type="match status" value="1"/>
</dbReference>
<feature type="transmembrane region" description="Helical" evidence="2">
    <location>
        <begin position="347"/>
        <end position="366"/>
    </location>
</feature>
<feature type="transmembrane region" description="Helical" evidence="2">
    <location>
        <begin position="321"/>
        <end position="340"/>
    </location>
</feature>
<evidence type="ECO:0000256" key="2">
    <source>
        <dbReference type="SAM" id="Phobius"/>
    </source>
</evidence>
<dbReference type="Proteomes" id="UP000800036">
    <property type="component" value="Unassembled WGS sequence"/>
</dbReference>
<dbReference type="AlphaFoldDB" id="A0A6A5V7C7"/>
<dbReference type="InterPro" id="IPR046529">
    <property type="entry name" value="DUF6594"/>
</dbReference>
<accession>A0A6A5V7C7</accession>
<keyword evidence="2" id="KW-0472">Membrane</keyword>
<feature type="transmembrane region" description="Helical" evidence="2">
    <location>
        <begin position="286"/>
        <end position="309"/>
    </location>
</feature>
<sequence>MMGSSPSSCSRTFPLRPEPLAQKSPDHVAIDIDSRSPTLAKVSQCGSRSTTADEKSSGQPLPAAVPSPATVKEQIAEIITIPLEDYPRGYPLQAAFQSSEPSWSIYRCFSYLHSRVILQLQDEIRCMEEGLLELDRMDAENGSERRVMSRKDDLVQARREKTTSQRAQTIASIRDKLVQYDEILLKARELNAFQRPSRRDYRSWRTWFWNVKPLNYEAEEQFIKQKEDLITLRHGREWTGFEGLVESCLMKLHCKLTQKIFATPELRAKTSDKCLFYYSQTRIEKLVGLLLTLIIFILLVLPVIAMYKLTSIGDRNSTFDAVGILAVFTLLFSAAMSVLTKAKRHELFAASSAYCAVLVVFISNFNNPGNGARVGL</sequence>
<organism evidence="4 5">
    <name type="scientific">Bimuria novae-zelandiae CBS 107.79</name>
    <dbReference type="NCBI Taxonomy" id="1447943"/>
    <lineage>
        <taxon>Eukaryota</taxon>
        <taxon>Fungi</taxon>
        <taxon>Dikarya</taxon>
        <taxon>Ascomycota</taxon>
        <taxon>Pezizomycotina</taxon>
        <taxon>Dothideomycetes</taxon>
        <taxon>Pleosporomycetidae</taxon>
        <taxon>Pleosporales</taxon>
        <taxon>Massarineae</taxon>
        <taxon>Didymosphaeriaceae</taxon>
        <taxon>Bimuria</taxon>
    </lineage>
</organism>
<name>A0A6A5V7C7_9PLEO</name>
<dbReference type="EMBL" id="ML976689">
    <property type="protein sequence ID" value="KAF1972169.1"/>
    <property type="molecule type" value="Genomic_DNA"/>
</dbReference>
<feature type="region of interest" description="Disordered" evidence="1">
    <location>
        <begin position="39"/>
        <end position="68"/>
    </location>
</feature>
<dbReference type="PANTHER" id="PTHR34502:SF3">
    <property type="entry name" value="DUF6594 DOMAIN-CONTAINING PROTEIN"/>
    <property type="match status" value="1"/>
</dbReference>
<feature type="compositionally biased region" description="Polar residues" evidence="1">
    <location>
        <begin position="1"/>
        <end position="11"/>
    </location>
</feature>
<keyword evidence="2" id="KW-1133">Transmembrane helix</keyword>
<evidence type="ECO:0000259" key="3">
    <source>
        <dbReference type="Pfam" id="PF20237"/>
    </source>
</evidence>
<evidence type="ECO:0000313" key="4">
    <source>
        <dbReference type="EMBL" id="KAF1972169.1"/>
    </source>
</evidence>
<dbReference type="PANTHER" id="PTHR34502">
    <property type="entry name" value="DUF6594 DOMAIN-CONTAINING PROTEIN-RELATED"/>
    <property type="match status" value="1"/>
</dbReference>
<dbReference type="OrthoDB" id="3533814at2759"/>
<feature type="region of interest" description="Disordered" evidence="1">
    <location>
        <begin position="1"/>
        <end position="26"/>
    </location>
</feature>
<protein>
    <recommendedName>
        <fullName evidence="3">DUF6594 domain-containing protein</fullName>
    </recommendedName>
</protein>
<keyword evidence="5" id="KW-1185">Reference proteome</keyword>
<feature type="domain" description="DUF6594" evidence="3">
    <location>
        <begin position="90"/>
        <end position="359"/>
    </location>
</feature>
<evidence type="ECO:0000313" key="5">
    <source>
        <dbReference type="Proteomes" id="UP000800036"/>
    </source>
</evidence>